<dbReference type="EMBL" id="LJYG01000032">
    <property type="protein sequence ID" value="KRQ15895.1"/>
    <property type="molecule type" value="Genomic_DNA"/>
</dbReference>
<feature type="region of interest" description="Disordered" evidence="4">
    <location>
        <begin position="1134"/>
        <end position="1168"/>
    </location>
</feature>
<dbReference type="GO" id="GO:0000338">
    <property type="term" value="P:protein deneddylation"/>
    <property type="evidence" value="ECO:0007669"/>
    <property type="project" value="TreeGrafter"/>
</dbReference>
<dbReference type="GO" id="GO:0008234">
    <property type="term" value="F:cysteine-type peptidase activity"/>
    <property type="evidence" value="ECO:0007669"/>
    <property type="project" value="UniProtKB-KW"/>
</dbReference>
<evidence type="ECO:0000256" key="1">
    <source>
        <dbReference type="ARBA" id="ARBA00022670"/>
    </source>
</evidence>
<evidence type="ECO:0000256" key="3">
    <source>
        <dbReference type="ARBA" id="ARBA00022807"/>
    </source>
</evidence>
<dbReference type="InterPro" id="IPR044613">
    <property type="entry name" value="Nep1/2-like"/>
</dbReference>
<keyword evidence="3" id="KW-0788">Thiol protease</keyword>
<evidence type="ECO:0000259" key="5">
    <source>
        <dbReference type="PROSITE" id="PS50600"/>
    </source>
</evidence>
<dbReference type="PANTHER" id="PTHR46468:SF1">
    <property type="entry name" value="SENTRIN-SPECIFIC PROTEASE 8"/>
    <property type="match status" value="1"/>
</dbReference>
<evidence type="ECO:0000256" key="4">
    <source>
        <dbReference type="SAM" id="MobiDB-lite"/>
    </source>
</evidence>
<feature type="region of interest" description="Disordered" evidence="4">
    <location>
        <begin position="1506"/>
        <end position="1530"/>
    </location>
</feature>
<dbReference type="Proteomes" id="UP000051936">
    <property type="component" value="Unassembled WGS sequence"/>
</dbReference>
<dbReference type="Gene3D" id="3.40.395.10">
    <property type="entry name" value="Adenoviral Proteinase, Chain A"/>
    <property type="match status" value="1"/>
</dbReference>
<sequence length="1797" mass="196037">MRQQSGSAEPQENSPAPSAAAFEQQLSEIGNSGSRALMPSPIHQLGASPSEAQPIMQGSGPEGAPALQSAGGGAMEAASALERSQSTGVLAGGSKRPVYPQDALIILRLEPALIKGGAAKRTAGNNVSNLLTLDRWLFENKKEAIASRLDDESLAADVAEFIGKGGTKKVHKALDHLRTAELSGGVVPIAGLAELTPYPEDAALIKEYKNEERTSTARNYSTALSRFSAYLREKKKRSITGRLSDKSLDEDIRAYKKGPVRDPQIGSALARLRKSRAGAQAIELERQVLPAPLKDAILMESPSVGGVAAQHSASELAIQWPEVLRAEGHDGDLASGTTDEASPSSSPETTSQDGASPEQTPLIMPGSAPEDTPASHRGDGGAMLGASVLQPRESTGVYVDGSMRPLYSDDASLIVGLEETIVGSNGEHLLSLARWLFANSRPGIAARLHDDSLSQDVEEFERSYGSSSVVTALALLRAPRSTEVAPPRVKRTVLNPYPDDAVLINQYKAAPAQGITQDTAKSYATLLADFSNYLRNKIKAGIAARLANRSLHELDKDVEGYKDSGGKRKIRTALAHFLKSPAAALTMGLERQLPSRPERAVVTQPRFAGDDATQHSASLGAVSGAAVLPTGGHDQNLSWEMMDEASSTLEPTAQLTASPPATQPIMQASAHEYTRASQERRGTMPGASALQPGQSPWAFAGLIGDPLYSRDAYLIEELRPALIKRGFKPRSIRDNVNALLRLGRWLLKNNKPEIAARLNHESLDEDTKAFDKTKNRSILTALGHLRVSKLESRSKPIASRADWNPYDDDAALIKEYKATVTTNRKTANKYATALSSFSEYLRKGNKPGFAARLFNKSLDEDVTSYRNEPGSNLKIRAALSHLRESAAGARAIELEGPAEQPGAAADGDESLGPFNGPRDNNHLLDELMGWSNLSPSEEVLINNEQDTPEVRPAERLGALKNSQGLPSEHQLSESDNLDGRVPQASAHDVDAALPEVRPTMHVSAYEYSTQSHAAGERIEFPTRSKGRSRRGPLADLGPSTRPIHPEDASFISGLKEAMVLANYRESTADANVRALRRLSHWLLLSEKPAINVRLEDKSLDQDAEKSGDRFIGIALAHLREFKSTRGIAPIAQRVKGTGKSAAQPSASHGPFSWPEELPPGEDDQDVPEEAFSWPEELAWESNHQMSLEPSAHERHAPDPSGAFHALNWDREHQQASGELLHGLDINNLPPGEEVLINYEQRTVEFTAAKRQRILSPQRLDTIWQSAGAVMPNAGAVDDSLYPGDADLIKKYKMKAATEGTSGTANIYASMLSEFSRYLRRNNKHGIDAQLNDPSLNELDQDARLYKEAGGYRAINAAVAHLRNGASKRIPAPFYVADASLIAGLEPVLIDAGYEANTAKTQYVRPLRRFSQWLFANNKSGLAARLNEESIDNDAAEFEKGRKKRALPTALDRLRNSQSEGGIAWITVRLRDVESVAPEHNWPEELPPEGDDQDLLGEIEEESRPYERTTFEQTQEVEQVRRSESRSSSTWSPQMPFDLDWSLWQAWETAPSLPIAAQSPSIPHELRDDAHYALPRTPPSGAPAGTWDPTASIYGSSGRVLEDLEWLGDEHIRADYALLVQELQRDNPDLAARSRFVEPATAHLLRRTLNEDVLLENLQGIVNDQNGNDTARFVFMPVNDDEENGGRHWSLLLLDRGAPEGPVAYHYDSAGGRNHTYAAKLAEVLHARLEQSRMAQQQNSCDCGVYVVDGTRELVSQLSQGQRPELLNLDNLVADRRALQYRLRANRRTANGRSQFAM</sequence>
<feature type="region of interest" description="Disordered" evidence="4">
    <location>
        <begin position="1021"/>
        <end position="1044"/>
    </location>
</feature>
<keyword evidence="1" id="KW-0645">Protease</keyword>
<dbReference type="SUPFAM" id="SSF54001">
    <property type="entry name" value="Cysteine proteinases"/>
    <property type="match status" value="1"/>
</dbReference>
<evidence type="ECO:0000256" key="2">
    <source>
        <dbReference type="ARBA" id="ARBA00022801"/>
    </source>
</evidence>
<evidence type="ECO:0000313" key="7">
    <source>
        <dbReference type="Proteomes" id="UP000051936"/>
    </source>
</evidence>
<evidence type="ECO:0000313" key="6">
    <source>
        <dbReference type="EMBL" id="KRQ15895.1"/>
    </source>
</evidence>
<feature type="region of interest" description="Disordered" evidence="4">
    <location>
        <begin position="329"/>
        <end position="384"/>
    </location>
</feature>
<comment type="caution">
    <text evidence="6">The sequence shown here is derived from an EMBL/GenBank/DDBJ whole genome shotgun (WGS) entry which is preliminary data.</text>
</comment>
<dbReference type="STRING" id="989370.AOQ71_07055"/>
<feature type="region of interest" description="Disordered" evidence="4">
    <location>
        <begin position="961"/>
        <end position="982"/>
    </location>
</feature>
<dbReference type="InterPro" id="IPR038765">
    <property type="entry name" value="Papain-like_cys_pep_sf"/>
</dbReference>
<feature type="compositionally biased region" description="Polar residues" evidence="4">
    <location>
        <begin position="24"/>
        <end position="34"/>
    </location>
</feature>
<feature type="compositionally biased region" description="Acidic residues" evidence="4">
    <location>
        <begin position="1158"/>
        <end position="1168"/>
    </location>
</feature>
<feature type="domain" description="Ubiquitin-like protease family profile" evidence="5">
    <location>
        <begin position="1590"/>
        <end position="1753"/>
    </location>
</feature>
<dbReference type="PANTHER" id="PTHR46468">
    <property type="entry name" value="SENTRIN-SPECIFIC PROTEASE 8"/>
    <property type="match status" value="1"/>
</dbReference>
<protein>
    <recommendedName>
        <fullName evidence="5">Ubiquitin-like protease family profile domain-containing protein</fullName>
    </recommendedName>
</protein>
<dbReference type="PROSITE" id="PS50600">
    <property type="entry name" value="ULP_PROTEASE"/>
    <property type="match status" value="1"/>
</dbReference>
<reference evidence="6 7" key="1">
    <citation type="submission" date="2015-09" db="EMBL/GenBank/DDBJ databases">
        <title>Draft Genome Sequence of Bradyrhizobium manausense Strain BR 3351T, a Novel Symbiotic Nitrogen-Fixing Alphaproteobacterium Isolated from Brazilian Amazon Rain Forest.</title>
        <authorList>
            <person name="De Araujo J.L."/>
            <person name="Zilli J.E."/>
        </authorList>
    </citation>
    <scope>NUCLEOTIDE SEQUENCE [LARGE SCALE GENOMIC DNA]</scope>
    <source>
        <strain evidence="6 7">BR3351</strain>
    </source>
</reference>
<feature type="region of interest" description="Disordered" evidence="4">
    <location>
        <begin position="1"/>
        <end position="80"/>
    </location>
</feature>
<feature type="region of interest" description="Disordered" evidence="4">
    <location>
        <begin position="897"/>
        <end position="923"/>
    </location>
</feature>
<dbReference type="Pfam" id="PF02902">
    <property type="entry name" value="Peptidase_C48"/>
    <property type="match status" value="1"/>
</dbReference>
<accession>A0A0R3E0Z4</accession>
<keyword evidence="7" id="KW-1185">Reference proteome</keyword>
<proteinExistence type="predicted"/>
<dbReference type="InterPro" id="IPR003653">
    <property type="entry name" value="Peptidase_C48_C"/>
</dbReference>
<dbReference type="GO" id="GO:0019784">
    <property type="term" value="F:deNEDDylase activity"/>
    <property type="evidence" value="ECO:0007669"/>
    <property type="project" value="InterPro"/>
</dbReference>
<dbReference type="GO" id="GO:0006508">
    <property type="term" value="P:proteolysis"/>
    <property type="evidence" value="ECO:0007669"/>
    <property type="project" value="UniProtKB-KW"/>
</dbReference>
<gene>
    <name evidence="6" type="ORF">AOQ71_07055</name>
</gene>
<feature type="compositionally biased region" description="Low complexity" evidence="4">
    <location>
        <begin position="337"/>
        <end position="351"/>
    </location>
</feature>
<organism evidence="6 7">
    <name type="scientific">Bradyrhizobium manausense</name>
    <dbReference type="NCBI Taxonomy" id="989370"/>
    <lineage>
        <taxon>Bacteria</taxon>
        <taxon>Pseudomonadati</taxon>
        <taxon>Pseudomonadota</taxon>
        <taxon>Alphaproteobacteria</taxon>
        <taxon>Hyphomicrobiales</taxon>
        <taxon>Nitrobacteraceae</taxon>
        <taxon>Bradyrhizobium</taxon>
    </lineage>
</organism>
<keyword evidence="2" id="KW-0378">Hydrolase</keyword>
<feature type="compositionally biased region" description="Polar residues" evidence="4">
    <location>
        <begin position="1"/>
        <end position="16"/>
    </location>
</feature>
<name>A0A0R3E0Z4_9BRAD</name>